<sequence>MSNAVSRGPPGGRGKPNQNYYQDHNAGGVPDQGQQFVMPVVPQQGQGYQRYQQNQMQQQGYQQPYQQQYQHQQYQQYQPHSQAPPYQQHAQPPQPFGGYAQQEYSHQPHMYNQSYQYRAPPQQYMQSDTVTFPQPSQPPMTAPAPAEKRQRKLLEIVDPNTKKAIEVKPLQTPTAPVIPAVPLGPDFDYNKTDKGWH</sequence>
<evidence type="ECO:0000313" key="2">
    <source>
        <dbReference type="EMBL" id="ULU04379.1"/>
    </source>
</evidence>
<feature type="compositionally biased region" description="Basic and acidic residues" evidence="1">
    <location>
        <begin position="188"/>
        <end position="197"/>
    </location>
</feature>
<dbReference type="Proteomes" id="UP000827892">
    <property type="component" value="Chromosome II"/>
</dbReference>
<dbReference type="EMBL" id="CP090892">
    <property type="protein sequence ID" value="ULU04379.1"/>
    <property type="molecule type" value="Genomic_DNA"/>
</dbReference>
<protein>
    <submittedName>
        <fullName evidence="2">Uncharacterized protein</fullName>
    </submittedName>
</protein>
<dbReference type="AlphaFoldDB" id="A0AAE9DII6"/>
<proteinExistence type="predicted"/>
<evidence type="ECO:0000313" key="3">
    <source>
        <dbReference type="Proteomes" id="UP000827892"/>
    </source>
</evidence>
<accession>A0AAE9DII6</accession>
<evidence type="ECO:0000256" key="1">
    <source>
        <dbReference type="SAM" id="MobiDB-lite"/>
    </source>
</evidence>
<feature type="region of interest" description="Disordered" evidence="1">
    <location>
        <begin position="1"/>
        <end position="101"/>
    </location>
</feature>
<reference evidence="2 3" key="1">
    <citation type="submission" date="2022-05" db="EMBL/GenBank/DDBJ databases">
        <title>Chromosome-level reference genomes for two strains of Caenorhabditis briggsae: an improved platform for comparative genomics.</title>
        <authorList>
            <person name="Stevens L."/>
            <person name="Andersen E.C."/>
        </authorList>
    </citation>
    <scope>NUCLEOTIDE SEQUENCE [LARGE SCALE GENOMIC DNA]</scope>
    <source>
        <strain evidence="2">QX1410_ONT</strain>
        <tissue evidence="2">Whole-organism</tissue>
    </source>
</reference>
<feature type="region of interest" description="Disordered" evidence="1">
    <location>
        <begin position="175"/>
        <end position="197"/>
    </location>
</feature>
<feature type="compositionally biased region" description="Low complexity" evidence="1">
    <location>
        <begin position="32"/>
        <end position="91"/>
    </location>
</feature>
<gene>
    <name evidence="2" type="ORF">L3Y34_017272</name>
</gene>
<organism evidence="2 3">
    <name type="scientific">Caenorhabditis briggsae</name>
    <dbReference type="NCBI Taxonomy" id="6238"/>
    <lineage>
        <taxon>Eukaryota</taxon>
        <taxon>Metazoa</taxon>
        <taxon>Ecdysozoa</taxon>
        <taxon>Nematoda</taxon>
        <taxon>Chromadorea</taxon>
        <taxon>Rhabditida</taxon>
        <taxon>Rhabditina</taxon>
        <taxon>Rhabditomorpha</taxon>
        <taxon>Rhabditoidea</taxon>
        <taxon>Rhabditidae</taxon>
        <taxon>Peloderinae</taxon>
        <taxon>Caenorhabditis</taxon>
    </lineage>
</organism>
<feature type="region of interest" description="Disordered" evidence="1">
    <location>
        <begin position="127"/>
        <end position="148"/>
    </location>
</feature>
<name>A0AAE9DII6_CAEBR</name>